<reference evidence="2 3" key="1">
    <citation type="journal article" date="2019" name="Sci. Rep.">
        <title>Orb-weaving spider Araneus ventricosus genome elucidates the spidroin gene catalogue.</title>
        <authorList>
            <person name="Kono N."/>
            <person name="Nakamura H."/>
            <person name="Ohtoshi R."/>
            <person name="Moran D.A.P."/>
            <person name="Shinohara A."/>
            <person name="Yoshida Y."/>
            <person name="Fujiwara M."/>
            <person name="Mori M."/>
            <person name="Tomita M."/>
            <person name="Arakawa K."/>
        </authorList>
    </citation>
    <scope>NUCLEOTIDE SEQUENCE [LARGE SCALE GENOMIC DNA]</scope>
</reference>
<comment type="caution">
    <text evidence="2">The sequence shown here is derived from an EMBL/GenBank/DDBJ whole genome shotgun (WGS) entry which is preliminary data.</text>
</comment>
<accession>A0A4Y2DXS2</accession>
<evidence type="ECO:0000313" key="3">
    <source>
        <dbReference type="Proteomes" id="UP000499080"/>
    </source>
</evidence>
<dbReference type="Proteomes" id="UP000499080">
    <property type="component" value="Unassembled WGS sequence"/>
</dbReference>
<evidence type="ECO:0000313" key="2">
    <source>
        <dbReference type="EMBL" id="GBM20869.1"/>
    </source>
</evidence>
<dbReference type="EMBL" id="BGPR01000449">
    <property type="protein sequence ID" value="GBM20869.1"/>
    <property type="molecule type" value="Genomic_DNA"/>
</dbReference>
<proteinExistence type="predicted"/>
<organism evidence="2 3">
    <name type="scientific">Araneus ventricosus</name>
    <name type="common">Orbweaver spider</name>
    <name type="synonym">Epeira ventricosa</name>
    <dbReference type="NCBI Taxonomy" id="182803"/>
    <lineage>
        <taxon>Eukaryota</taxon>
        <taxon>Metazoa</taxon>
        <taxon>Ecdysozoa</taxon>
        <taxon>Arthropoda</taxon>
        <taxon>Chelicerata</taxon>
        <taxon>Arachnida</taxon>
        <taxon>Araneae</taxon>
        <taxon>Araneomorphae</taxon>
        <taxon>Entelegynae</taxon>
        <taxon>Araneoidea</taxon>
        <taxon>Araneidae</taxon>
        <taxon>Araneus</taxon>
    </lineage>
</organism>
<dbReference type="AlphaFoldDB" id="A0A4Y2DXS2"/>
<protein>
    <submittedName>
        <fullName evidence="2">Uncharacterized protein</fullName>
    </submittedName>
</protein>
<feature type="region of interest" description="Disordered" evidence="1">
    <location>
        <begin position="1"/>
        <end position="22"/>
    </location>
</feature>
<gene>
    <name evidence="2" type="ORF">AVEN_224115_1</name>
</gene>
<name>A0A4Y2DXS2_ARAVE</name>
<keyword evidence="3" id="KW-1185">Reference proteome</keyword>
<sequence>MSRTAPELAPTAPNNRTTPAGDRLTSYVRFNVQHAQYTTDLQCIRVSNLEPSDSAADTRYNDRINHETFHLMKAKFPGEHRKLPLTQQYCGITDRQHGSEKPRLDNPERIRCSSLLPGYAKRAYSWYSNIMYPLQV</sequence>
<evidence type="ECO:0000256" key="1">
    <source>
        <dbReference type="SAM" id="MobiDB-lite"/>
    </source>
</evidence>